<dbReference type="Proteomes" id="UP001151582">
    <property type="component" value="Unassembled WGS sequence"/>
</dbReference>
<feature type="signal peptide" evidence="2">
    <location>
        <begin position="1"/>
        <end position="25"/>
    </location>
</feature>
<dbReference type="EMBL" id="JANBQB010000022">
    <property type="protein sequence ID" value="KAJ1984348.1"/>
    <property type="molecule type" value="Genomic_DNA"/>
</dbReference>
<evidence type="ECO:0000256" key="1">
    <source>
        <dbReference type="SAM" id="MobiDB-lite"/>
    </source>
</evidence>
<feature type="compositionally biased region" description="Basic and acidic residues" evidence="1">
    <location>
        <begin position="229"/>
        <end position="239"/>
    </location>
</feature>
<keyword evidence="2" id="KW-0732">Signal</keyword>
<feature type="region of interest" description="Disordered" evidence="1">
    <location>
        <begin position="53"/>
        <end position="87"/>
    </location>
</feature>
<dbReference type="OrthoDB" id="10525385at2759"/>
<evidence type="ECO:0000313" key="3">
    <source>
        <dbReference type="EMBL" id="KAJ1984348.1"/>
    </source>
</evidence>
<comment type="caution">
    <text evidence="3">The sequence shown here is derived from an EMBL/GenBank/DDBJ whole genome shotgun (WGS) entry which is preliminary data.</text>
</comment>
<organism evidence="3 4">
    <name type="scientific">Dimargaris verticillata</name>
    <dbReference type="NCBI Taxonomy" id="2761393"/>
    <lineage>
        <taxon>Eukaryota</taxon>
        <taxon>Fungi</taxon>
        <taxon>Fungi incertae sedis</taxon>
        <taxon>Zoopagomycota</taxon>
        <taxon>Kickxellomycotina</taxon>
        <taxon>Dimargaritomycetes</taxon>
        <taxon>Dimargaritales</taxon>
        <taxon>Dimargaritaceae</taxon>
        <taxon>Dimargaris</taxon>
    </lineage>
</organism>
<feature type="compositionally biased region" description="Polar residues" evidence="1">
    <location>
        <begin position="67"/>
        <end position="80"/>
    </location>
</feature>
<reference evidence="3" key="1">
    <citation type="submission" date="2022-07" db="EMBL/GenBank/DDBJ databases">
        <title>Phylogenomic reconstructions and comparative analyses of Kickxellomycotina fungi.</title>
        <authorList>
            <person name="Reynolds N.K."/>
            <person name="Stajich J.E."/>
            <person name="Barry K."/>
            <person name="Grigoriev I.V."/>
            <person name="Crous P."/>
            <person name="Smith M.E."/>
        </authorList>
    </citation>
    <scope>NUCLEOTIDE SEQUENCE</scope>
    <source>
        <strain evidence="3">RSA 567</strain>
    </source>
</reference>
<name>A0A9W8BBB3_9FUNG</name>
<feature type="chain" id="PRO_5040993410" evidence="2">
    <location>
        <begin position="26"/>
        <end position="374"/>
    </location>
</feature>
<keyword evidence="4" id="KW-1185">Reference proteome</keyword>
<accession>A0A9W8BBB3</accession>
<feature type="region of interest" description="Disordered" evidence="1">
    <location>
        <begin position="225"/>
        <end position="246"/>
    </location>
</feature>
<sequence length="374" mass="41924">MAPIHPFGVLALALALITTTHLAWAAPGLVRRADKSNSMLDLYNHMDGQSWQERLQNQPGGSGWHRQVNNGMRTSSQQNGDGSGYSPYSEFAQDSNQPMYPPIVYPFEETQPGNHPLTQVLEAWRPTQALEDQSGSSGSKVIANNEENFGWTREFNEAEFPSNSQGQVSNQVLGLTPPFGDRPPFSDHQDSAPIKTQQLPPVTSSNPFVQNHIKGLMRYDQRMANNDPDVTKTKTDPKLNKKSPKVQKEAIANARVALLGQLISRLYYQKELSNKDRLEVLKTFITDHLLKGEYRADKTVLLPLMAVFYTSGKPQQRIQQLEKLAPEAAAYLKTFPSENAFEIQVAKYAYFELIRPVLDQRAAVKASKSYHAKL</sequence>
<gene>
    <name evidence="3" type="ORF">H4R34_000723</name>
</gene>
<evidence type="ECO:0000256" key="2">
    <source>
        <dbReference type="SAM" id="SignalP"/>
    </source>
</evidence>
<proteinExistence type="predicted"/>
<evidence type="ECO:0000313" key="4">
    <source>
        <dbReference type="Proteomes" id="UP001151582"/>
    </source>
</evidence>
<dbReference type="AlphaFoldDB" id="A0A9W8BBB3"/>
<protein>
    <submittedName>
        <fullName evidence="3">Uncharacterized protein</fullName>
    </submittedName>
</protein>